<feature type="domain" description="FAD-binding" evidence="6">
    <location>
        <begin position="343"/>
        <end position="455"/>
    </location>
</feature>
<evidence type="ECO:0000256" key="1">
    <source>
        <dbReference type="ARBA" id="ARBA00007801"/>
    </source>
</evidence>
<dbReference type="InterPro" id="IPR036249">
    <property type="entry name" value="Thioredoxin-like_sf"/>
</dbReference>
<dbReference type="eggNOG" id="KOG3855">
    <property type="taxonomic scope" value="Eukaryota"/>
</dbReference>
<dbReference type="KEGG" id="dha:DEHA2C14784g"/>
<dbReference type="SUPFAM" id="SSF51905">
    <property type="entry name" value="FAD/NAD(P)-binding domain"/>
    <property type="match status" value="1"/>
</dbReference>
<dbReference type="EMBL" id="CR382135">
    <property type="protein sequence ID" value="CAG86406.2"/>
    <property type="molecule type" value="Genomic_DNA"/>
</dbReference>
<evidence type="ECO:0000259" key="6">
    <source>
        <dbReference type="Pfam" id="PF01494"/>
    </source>
</evidence>
<dbReference type="Gene3D" id="3.50.50.60">
    <property type="entry name" value="FAD/NAD(P)-binding domain"/>
    <property type="match status" value="1"/>
</dbReference>
<dbReference type="PANTHER" id="PTHR43004:SF20">
    <property type="entry name" value="2-MONOOXYGENASE, PUTATIVE (AFU_ORTHOLOGUE AFUA_1G13660)-RELATED"/>
    <property type="match status" value="1"/>
</dbReference>
<comment type="similarity">
    <text evidence="1">Belongs to the PheA/TfdB FAD monooxygenase family.</text>
</comment>
<keyword evidence="9" id="KW-1185">Reference proteome</keyword>
<dbReference type="PANTHER" id="PTHR43004">
    <property type="entry name" value="TRK SYSTEM POTASSIUM UPTAKE PROTEIN"/>
    <property type="match status" value="1"/>
</dbReference>
<name>Q6BTZ3_DEBHA</name>
<dbReference type="RefSeq" id="XP_458326.2">
    <property type="nucleotide sequence ID" value="XM_458326.1"/>
</dbReference>
<dbReference type="OMA" id="DKSKMGP"/>
<reference evidence="8 9" key="1">
    <citation type="journal article" date="2004" name="Nature">
        <title>Genome evolution in yeasts.</title>
        <authorList>
            <consortium name="Genolevures"/>
            <person name="Dujon B."/>
            <person name="Sherman D."/>
            <person name="Fischer G."/>
            <person name="Durrens P."/>
            <person name="Casaregola S."/>
            <person name="Lafontaine I."/>
            <person name="de Montigny J."/>
            <person name="Marck C."/>
            <person name="Neuveglise C."/>
            <person name="Talla E."/>
            <person name="Goffard N."/>
            <person name="Frangeul L."/>
            <person name="Aigle M."/>
            <person name="Anthouard V."/>
            <person name="Babour A."/>
            <person name="Barbe V."/>
            <person name="Barnay S."/>
            <person name="Blanchin S."/>
            <person name="Beckerich J.M."/>
            <person name="Beyne E."/>
            <person name="Bleykasten C."/>
            <person name="Boisrame A."/>
            <person name="Boyer J."/>
            <person name="Cattolico L."/>
            <person name="Confanioleri F."/>
            <person name="de Daruvar A."/>
            <person name="Despons L."/>
            <person name="Fabre E."/>
            <person name="Fairhead C."/>
            <person name="Ferry-Dumazet H."/>
            <person name="Groppi A."/>
            <person name="Hantraye F."/>
            <person name="Hennequin C."/>
            <person name="Jauniaux N."/>
            <person name="Joyet P."/>
            <person name="Kachouri R."/>
            <person name="Kerrest A."/>
            <person name="Koszul R."/>
            <person name="Lemaire M."/>
            <person name="Lesur I."/>
            <person name="Ma L."/>
            <person name="Muller H."/>
            <person name="Nicaud J.M."/>
            <person name="Nikolski M."/>
            <person name="Oztas S."/>
            <person name="Ozier-Kalogeropoulos O."/>
            <person name="Pellenz S."/>
            <person name="Potier S."/>
            <person name="Richard G.F."/>
            <person name="Straub M.L."/>
            <person name="Suleau A."/>
            <person name="Swennene D."/>
            <person name="Tekaia F."/>
            <person name="Wesolowski-Louvel M."/>
            <person name="Westhof E."/>
            <person name="Wirth B."/>
            <person name="Zeniou-Meyer M."/>
            <person name="Zivanovic I."/>
            <person name="Bolotin-Fukuhara M."/>
            <person name="Thierry A."/>
            <person name="Bouchier C."/>
            <person name="Caudron B."/>
            <person name="Scarpelli C."/>
            <person name="Gaillardin C."/>
            <person name="Weissenbach J."/>
            <person name="Wincker P."/>
            <person name="Souciet J.L."/>
        </authorList>
    </citation>
    <scope>NUCLEOTIDE SEQUENCE [LARGE SCALE GENOMIC DNA]</scope>
    <source>
        <strain evidence="9">ATCC 36239 / CBS 767 / BCRC 21394 / JCM 1990 / NBRC 0083 / IGC 2968</strain>
    </source>
</reference>
<dbReference type="CDD" id="cd02979">
    <property type="entry name" value="PHOX_C"/>
    <property type="match status" value="1"/>
</dbReference>
<protein>
    <submittedName>
        <fullName evidence="8">DEHA2C14784p</fullName>
    </submittedName>
</protein>
<dbReference type="Pfam" id="PF01494">
    <property type="entry name" value="FAD_binding_3"/>
    <property type="match status" value="2"/>
</dbReference>
<keyword evidence="2" id="KW-0285">Flavoprotein</keyword>
<keyword evidence="3" id="KW-0274">FAD</keyword>
<organism evidence="8 9">
    <name type="scientific">Debaryomyces hansenii (strain ATCC 36239 / CBS 767 / BCRC 21394 / JCM 1990 / NBRC 0083 / IGC 2968)</name>
    <name type="common">Yeast</name>
    <name type="synonym">Torulaspora hansenii</name>
    <dbReference type="NCBI Taxonomy" id="284592"/>
    <lineage>
        <taxon>Eukaryota</taxon>
        <taxon>Fungi</taxon>
        <taxon>Dikarya</taxon>
        <taxon>Ascomycota</taxon>
        <taxon>Saccharomycotina</taxon>
        <taxon>Pichiomycetes</taxon>
        <taxon>Debaryomycetaceae</taxon>
        <taxon>Debaryomyces</taxon>
    </lineage>
</organism>
<dbReference type="Gene3D" id="3.30.9.10">
    <property type="entry name" value="D-Amino Acid Oxidase, subunit A, domain 2"/>
    <property type="match status" value="1"/>
</dbReference>
<evidence type="ECO:0000256" key="4">
    <source>
        <dbReference type="ARBA" id="ARBA00023002"/>
    </source>
</evidence>
<accession>Q6BTZ3</accession>
<dbReference type="PRINTS" id="PR00420">
    <property type="entry name" value="RNGMNOXGNASE"/>
</dbReference>
<dbReference type="InterPro" id="IPR036188">
    <property type="entry name" value="FAD/NAD-bd_sf"/>
</dbReference>
<dbReference type="Pfam" id="PF07976">
    <property type="entry name" value="Phe_hydrox_dim"/>
    <property type="match status" value="1"/>
</dbReference>
<dbReference type="InterPro" id="IPR050641">
    <property type="entry name" value="RIFMO-like"/>
</dbReference>
<evidence type="ECO:0000259" key="7">
    <source>
        <dbReference type="Pfam" id="PF07976"/>
    </source>
</evidence>
<dbReference type="Gene3D" id="3.40.30.20">
    <property type="match status" value="1"/>
</dbReference>
<feature type="domain" description="FAD-binding" evidence="6">
    <location>
        <begin position="24"/>
        <end position="324"/>
    </location>
</feature>
<evidence type="ECO:0000313" key="8">
    <source>
        <dbReference type="EMBL" id="CAG86406.2"/>
    </source>
</evidence>
<evidence type="ECO:0000256" key="5">
    <source>
        <dbReference type="SAM" id="MobiDB-lite"/>
    </source>
</evidence>
<evidence type="ECO:0000256" key="3">
    <source>
        <dbReference type="ARBA" id="ARBA00022827"/>
    </source>
</evidence>
<dbReference type="InterPro" id="IPR038220">
    <property type="entry name" value="PHOX_C_sf"/>
</dbReference>
<dbReference type="SUPFAM" id="SSF54373">
    <property type="entry name" value="FAD-linked reductases, C-terminal domain"/>
    <property type="match status" value="1"/>
</dbReference>
<dbReference type="Proteomes" id="UP000000599">
    <property type="component" value="Chromosome C"/>
</dbReference>
<gene>
    <name evidence="8" type="ordered locus">DEHA2C14784g</name>
</gene>
<dbReference type="OrthoDB" id="1716816at2759"/>
<dbReference type="GO" id="GO:0016709">
    <property type="term" value="F:oxidoreductase activity, acting on paired donors, with incorporation or reduction of molecular oxygen, NAD(P)H as one donor, and incorporation of one atom of oxygen"/>
    <property type="evidence" value="ECO:0007669"/>
    <property type="project" value="UniProtKB-ARBA"/>
</dbReference>
<sequence length="728" mass="82716">MNEDLQTSNIHRMTTESKIKKTQTEVLIIGAGPAGLMTACWLARTGVPFRIIDKRTTDIFAGQADGLQCRTLEIFQSLGFGDRAWKEANHMLEMAFWSPNEEGDLVRNTIIPDTIPRISRFQQCVLHQGHIEKWFYDSINKWSGGKSGVERPLLPLSINVDDSKVDDSEAYPVSVLVQNLTKENERKKQSIPEQFGSNVENGLYRQFDGDQEQFYANLKTDIESNDSVDKEEYEVIECKYVVGCDGAHSWVRKQMGINMEGETTDFVWGVLDMVPLTNFPDIRKRGAIHSKDSGSIMIIPRENDIVRLYIQLNEIERDPETKNASEFGGGIEDKTAKSKGRVDRSKITPEVILKTAQKVFAPFEFEITDLSWFTGYQIGQRVSPSFSKHSNRVFIAGDACHTHSPKAGQGMNVSMMDTFNLGWKLAYVIRGLASRDILSTYESERIKIARELINFDHKLSRMFSGKPMIPSKDALTKGEGVDMDEFHKAFYKGNEFASGTSVDYNSSTLVSKPENEEADKYVVPEASNIPIGRRFDTTLVVTHSDARPIQIVDRMLSDGRWRILNFSGDVKKDSQMDVLNRISDYIYAKDSFRNKYTPINAHEDSVFDVLTIYSSKRSSLELFDFPRICVPQDHKKRRNYWKLHSGIETTLHEGACDAYKKYGIDTEKGCVVVVRPDGYVSLVTDFSLDGYKKISNFFDEFMIPQTKITLPPPSEDDIDRFVKPLFAI</sequence>
<feature type="domain" description="Phenol hydroxylase-like C-terminal dimerisation" evidence="7">
    <location>
        <begin position="502"/>
        <end position="705"/>
    </location>
</feature>
<dbReference type="SUPFAM" id="SSF52833">
    <property type="entry name" value="Thioredoxin-like"/>
    <property type="match status" value="1"/>
</dbReference>
<dbReference type="VEuPathDB" id="FungiDB:DEHA2C14784g"/>
<dbReference type="InParanoid" id="Q6BTZ3"/>
<dbReference type="GO" id="GO:0071949">
    <property type="term" value="F:FAD binding"/>
    <property type="evidence" value="ECO:0007669"/>
    <property type="project" value="InterPro"/>
</dbReference>
<dbReference type="GeneID" id="2900830"/>
<keyword evidence="4" id="KW-0560">Oxidoreductase</keyword>
<dbReference type="HOGENOM" id="CLU_009665_9_2_1"/>
<dbReference type="InterPro" id="IPR002938">
    <property type="entry name" value="FAD-bd"/>
</dbReference>
<dbReference type="STRING" id="284592.Q6BTZ3"/>
<evidence type="ECO:0000313" key="9">
    <source>
        <dbReference type="Proteomes" id="UP000000599"/>
    </source>
</evidence>
<dbReference type="AlphaFoldDB" id="Q6BTZ3"/>
<proteinExistence type="inferred from homology"/>
<feature type="region of interest" description="Disordered" evidence="5">
    <location>
        <begin position="321"/>
        <end position="342"/>
    </location>
</feature>
<feature type="compositionally biased region" description="Basic and acidic residues" evidence="5">
    <location>
        <begin position="331"/>
        <end position="342"/>
    </location>
</feature>
<evidence type="ECO:0000256" key="2">
    <source>
        <dbReference type="ARBA" id="ARBA00022630"/>
    </source>
</evidence>
<dbReference type="InterPro" id="IPR012941">
    <property type="entry name" value="Phe_hydrox_C_dim_dom"/>
</dbReference>